<dbReference type="GO" id="GO:0016887">
    <property type="term" value="F:ATP hydrolysis activity"/>
    <property type="evidence" value="ECO:0007669"/>
    <property type="project" value="InterPro"/>
</dbReference>
<dbReference type="VEuPathDB" id="MicrosporidiaDB:AEWD_070520"/>
<dbReference type="Gene3D" id="3.40.50.300">
    <property type="entry name" value="P-loop containing nucleotide triphosphate hydrolases"/>
    <property type="match status" value="1"/>
</dbReference>
<gene>
    <name evidence="10" type="ORF">ECU07_0560</name>
</gene>
<dbReference type="VEuPathDB" id="MicrosporidiaDB:AEWR_070510"/>
<evidence type="ECO:0000256" key="5">
    <source>
        <dbReference type="ARBA" id="ARBA00022840"/>
    </source>
</evidence>
<name>M1KKK6_ENCCN</name>
<feature type="transmembrane region" description="Helical" evidence="8">
    <location>
        <begin position="332"/>
        <end position="351"/>
    </location>
</feature>
<dbReference type="Pfam" id="PF01061">
    <property type="entry name" value="ABC2_membrane"/>
    <property type="match status" value="1"/>
</dbReference>
<dbReference type="VEuPathDB" id="MicrosporidiaDB:ECU07_0560"/>
<evidence type="ECO:0000256" key="1">
    <source>
        <dbReference type="ARBA" id="ARBA00004141"/>
    </source>
</evidence>
<dbReference type="SUPFAM" id="SSF52540">
    <property type="entry name" value="P-loop containing nucleoside triphosphate hydrolases"/>
    <property type="match status" value="1"/>
</dbReference>
<feature type="transmembrane region" description="Helical" evidence="8">
    <location>
        <begin position="363"/>
        <end position="384"/>
    </location>
</feature>
<evidence type="ECO:0000256" key="2">
    <source>
        <dbReference type="ARBA" id="ARBA00022448"/>
    </source>
</evidence>
<dbReference type="GO" id="GO:0005524">
    <property type="term" value="F:ATP binding"/>
    <property type="evidence" value="ECO:0007669"/>
    <property type="project" value="UniProtKB-KW"/>
</dbReference>
<feature type="transmembrane region" description="Helical" evidence="8">
    <location>
        <begin position="438"/>
        <end position="462"/>
    </location>
</feature>
<dbReference type="Pfam" id="PF00005">
    <property type="entry name" value="ABC_tran"/>
    <property type="match status" value="1"/>
</dbReference>
<feature type="transmembrane region" description="Helical" evidence="8">
    <location>
        <begin position="405"/>
        <end position="432"/>
    </location>
</feature>
<evidence type="ECO:0000259" key="9">
    <source>
        <dbReference type="PROSITE" id="PS50893"/>
    </source>
</evidence>
<dbReference type="InterPro" id="IPR003593">
    <property type="entry name" value="AAA+_ATPase"/>
</dbReference>
<comment type="subcellular location">
    <subcellularLocation>
        <location evidence="1">Membrane</location>
        <topology evidence="1">Multi-pass membrane protein</topology>
    </subcellularLocation>
</comment>
<feature type="transmembrane region" description="Helical" evidence="8">
    <location>
        <begin position="474"/>
        <end position="491"/>
    </location>
</feature>
<dbReference type="EMBL" id="KC513610">
    <property type="protein sequence ID" value="AGE95796.1"/>
    <property type="molecule type" value="Genomic_DNA"/>
</dbReference>
<evidence type="ECO:0000256" key="4">
    <source>
        <dbReference type="ARBA" id="ARBA00022741"/>
    </source>
</evidence>
<protein>
    <submittedName>
        <fullName evidence="10">ABC transporter</fullName>
    </submittedName>
</protein>
<evidence type="ECO:0000256" key="7">
    <source>
        <dbReference type="ARBA" id="ARBA00023136"/>
    </source>
</evidence>
<dbReference type="GO" id="GO:0140359">
    <property type="term" value="F:ABC-type transporter activity"/>
    <property type="evidence" value="ECO:0007669"/>
    <property type="project" value="InterPro"/>
</dbReference>
<evidence type="ECO:0000256" key="8">
    <source>
        <dbReference type="SAM" id="Phobius"/>
    </source>
</evidence>
<dbReference type="InterPro" id="IPR003439">
    <property type="entry name" value="ABC_transporter-like_ATP-bd"/>
</dbReference>
<keyword evidence="5" id="KW-0067">ATP-binding</keyword>
<evidence type="ECO:0000313" key="10">
    <source>
        <dbReference type="EMBL" id="AGE95796.1"/>
    </source>
</evidence>
<evidence type="ECO:0000256" key="6">
    <source>
        <dbReference type="ARBA" id="ARBA00022989"/>
    </source>
</evidence>
<dbReference type="CDD" id="cd03213">
    <property type="entry name" value="ABCG_EPDR"/>
    <property type="match status" value="1"/>
</dbReference>
<dbReference type="VEuPathDB" id="MicrosporidiaDB:M970_070510"/>
<dbReference type="AlphaFoldDB" id="M1KKK6"/>
<dbReference type="GO" id="GO:0016020">
    <property type="term" value="C:membrane"/>
    <property type="evidence" value="ECO:0007669"/>
    <property type="project" value="UniProtKB-SubCell"/>
</dbReference>
<dbReference type="PROSITE" id="PS50893">
    <property type="entry name" value="ABC_TRANSPORTER_2"/>
    <property type="match status" value="1"/>
</dbReference>
<dbReference type="InterPro" id="IPR013525">
    <property type="entry name" value="ABC2_TM"/>
</dbReference>
<accession>M1KKK6</accession>
<reference evidence="10" key="1">
    <citation type="journal article" date="2013" name="Eukaryot. Cell">
        <title>Extremely Reduced Levels of Heterozygosity in the Vertebrate Pathogen Encephalitozoon cuniculi.</title>
        <authorList>
            <person name="Selman M."/>
            <person name="Sak B."/>
            <person name="Kvac M."/>
            <person name="Farinelli L."/>
            <person name="Weiss L.M."/>
            <person name="Corradi N."/>
        </authorList>
    </citation>
    <scope>NUCLEOTIDE SEQUENCE</scope>
</reference>
<keyword evidence="2" id="KW-0813">Transport</keyword>
<keyword evidence="7 8" id="KW-0472">Membrane</keyword>
<dbReference type="InterPro" id="IPR027417">
    <property type="entry name" value="P-loop_NTPase"/>
</dbReference>
<dbReference type="PANTHER" id="PTHR48041">
    <property type="entry name" value="ABC TRANSPORTER G FAMILY MEMBER 28"/>
    <property type="match status" value="1"/>
</dbReference>
<keyword evidence="3 8" id="KW-0812">Transmembrane</keyword>
<keyword evidence="4" id="KW-0547">Nucleotide-binding</keyword>
<dbReference type="SMART" id="SM00382">
    <property type="entry name" value="AAA"/>
    <property type="match status" value="1"/>
</dbReference>
<keyword evidence="6 8" id="KW-1133">Transmembrane helix</keyword>
<sequence>MDTEDIRVEVVWRNVTVESVSEPFKGALIKRIQGKIEPSTMTALLGASGAGKTTMLNAIIGKTNERLKVSGEILLNGYPVDASVWKCAVGFVGEHLHAYETQTVEETLRFAVAISRDTGPETVVNEEVSCLIKALGLSRIAHTQISSISTGERTRLSLGITLAKRPSILIMDEVTNELDSFNVVHILKILMALRQQGKGIMISFQRLPQEMLSFFDKIMIICQGGVVFNGCPEECVEFFRSCGHDLKKYVGSSDFFMDVLSVDTTTPESEKMSLGRIARLKMCWKRIEPLAVSSIIEKTEFPTVSRRYILSFTLIFKRNLSDFLRRHELMRILSIQKLTTLALLVLVYFRLDYTQKGIRDRFGILSFIVMGSFEKTAAAAIIFLDSYRKALKREVCAGMYGAAMSYFASLVSSFCILGTSWIAYIAAAYWIVGLNPNILRFVFFVLILVIVTVFSMSFGIVVALHTKTLVQAQVLTSVLIMSFIILGGAFVDPGTIPGFVRWAIWISPVYYALEIALQSQFEGLVFECKGSERCISNGNEALHLYGFRRVGYGVSVGMLLLITTVSIALGAISTNRVFKPRNSI</sequence>
<evidence type="ECO:0000256" key="3">
    <source>
        <dbReference type="ARBA" id="ARBA00022692"/>
    </source>
</evidence>
<organism evidence="10">
    <name type="scientific">Encephalitozoon cuniculi</name>
    <name type="common">Microsporidian parasite</name>
    <dbReference type="NCBI Taxonomy" id="6035"/>
    <lineage>
        <taxon>Eukaryota</taxon>
        <taxon>Fungi</taxon>
        <taxon>Fungi incertae sedis</taxon>
        <taxon>Microsporidia</taxon>
        <taxon>Unikaryonidae</taxon>
        <taxon>Encephalitozoon</taxon>
    </lineage>
</organism>
<dbReference type="PANTHER" id="PTHR48041:SF139">
    <property type="entry name" value="PROTEIN SCARLET"/>
    <property type="match status" value="1"/>
</dbReference>
<dbReference type="InterPro" id="IPR050352">
    <property type="entry name" value="ABCG_transporters"/>
</dbReference>
<dbReference type="VEuPathDB" id="MicrosporidiaDB:AEWQ_070520"/>
<feature type="domain" description="ABC transporter" evidence="9">
    <location>
        <begin position="6"/>
        <end position="248"/>
    </location>
</feature>
<proteinExistence type="predicted"/>
<feature type="transmembrane region" description="Helical" evidence="8">
    <location>
        <begin position="550"/>
        <end position="572"/>
    </location>
</feature>